<reference evidence="2 3" key="1">
    <citation type="journal article" date="2019" name="Emerg. Microbes Infect.">
        <title>Comprehensive subspecies identification of 175 nontuberculous mycobacteria species based on 7547 genomic profiles.</title>
        <authorList>
            <person name="Matsumoto Y."/>
            <person name="Kinjo T."/>
            <person name="Motooka D."/>
            <person name="Nabeya D."/>
            <person name="Jung N."/>
            <person name="Uechi K."/>
            <person name="Horii T."/>
            <person name="Iida T."/>
            <person name="Fujita J."/>
            <person name="Nakamura S."/>
        </authorList>
    </citation>
    <scope>NUCLEOTIDE SEQUENCE [LARGE SCALE GENOMIC DNA]</scope>
    <source>
        <strain evidence="2 3">JCM 17899</strain>
    </source>
</reference>
<evidence type="ECO:0000313" key="2">
    <source>
        <dbReference type="EMBL" id="BBY31688.1"/>
    </source>
</evidence>
<dbReference type="RefSeq" id="WP_163801135.1">
    <property type="nucleotide sequence ID" value="NZ_AP022588.1"/>
</dbReference>
<dbReference type="AlphaFoldDB" id="A0A7I7QZC7"/>
<gene>
    <name evidence="2" type="ORF">MSEDJ_57840</name>
</gene>
<dbReference type="KEGG" id="msei:MSEDJ_57840"/>
<keyword evidence="1" id="KW-1133">Transmembrane helix</keyword>
<dbReference type="Proteomes" id="UP000467193">
    <property type="component" value="Chromosome"/>
</dbReference>
<sequence length="105" mass="11222">MTSSLNDVEKRWHDPAALRSAIGYVAAVVAVAVAVFVGYAVSDQHDLLWAVATPATLFVGALGAFVKTYLDWRHGRTWPIWHGAGWSLLTLTMVAMAVPAMGIAG</sequence>
<evidence type="ECO:0000256" key="1">
    <source>
        <dbReference type="SAM" id="Phobius"/>
    </source>
</evidence>
<name>A0A7I7QZC7_9MYCO</name>
<proteinExistence type="predicted"/>
<organism evidence="2 3">
    <name type="scientific">Mycolicibacterium sediminis</name>
    <dbReference type="NCBI Taxonomy" id="1286180"/>
    <lineage>
        <taxon>Bacteria</taxon>
        <taxon>Bacillati</taxon>
        <taxon>Actinomycetota</taxon>
        <taxon>Actinomycetes</taxon>
        <taxon>Mycobacteriales</taxon>
        <taxon>Mycobacteriaceae</taxon>
        <taxon>Mycolicibacterium</taxon>
    </lineage>
</organism>
<evidence type="ECO:0000313" key="3">
    <source>
        <dbReference type="Proteomes" id="UP000467193"/>
    </source>
</evidence>
<feature type="transmembrane region" description="Helical" evidence="1">
    <location>
        <begin position="78"/>
        <end position="104"/>
    </location>
</feature>
<keyword evidence="3" id="KW-1185">Reference proteome</keyword>
<protein>
    <recommendedName>
        <fullName evidence="4">Transmembrane protein</fullName>
    </recommendedName>
</protein>
<dbReference type="EMBL" id="AP022588">
    <property type="protein sequence ID" value="BBY31688.1"/>
    <property type="molecule type" value="Genomic_DNA"/>
</dbReference>
<feature type="transmembrane region" description="Helical" evidence="1">
    <location>
        <begin position="47"/>
        <end position="66"/>
    </location>
</feature>
<keyword evidence="1" id="KW-0812">Transmembrane</keyword>
<accession>A0A7I7QZC7</accession>
<feature type="transmembrane region" description="Helical" evidence="1">
    <location>
        <begin position="21"/>
        <end position="41"/>
    </location>
</feature>
<evidence type="ECO:0008006" key="4">
    <source>
        <dbReference type="Google" id="ProtNLM"/>
    </source>
</evidence>
<keyword evidence="1" id="KW-0472">Membrane</keyword>